<dbReference type="GO" id="GO:0003700">
    <property type="term" value="F:DNA-binding transcription factor activity"/>
    <property type="evidence" value="ECO:0007669"/>
    <property type="project" value="InterPro"/>
</dbReference>
<accession>A0A6M6E1Z3</accession>
<evidence type="ECO:0000313" key="6">
    <source>
        <dbReference type="Proteomes" id="UP000501076"/>
    </source>
</evidence>
<dbReference type="EMBL" id="CP045273">
    <property type="protein sequence ID" value="QJX80972.1"/>
    <property type="molecule type" value="Genomic_DNA"/>
</dbReference>
<dbReference type="PROSITE" id="PS50995">
    <property type="entry name" value="HTH_MARR_2"/>
    <property type="match status" value="1"/>
</dbReference>
<dbReference type="InterPro" id="IPR023187">
    <property type="entry name" value="Tscrpt_reg_MarR-type_CS"/>
</dbReference>
<proteinExistence type="predicted"/>
<organism evidence="5 6">
    <name type="scientific">Priestia megaterium</name>
    <name type="common">Bacillus megaterium</name>
    <dbReference type="NCBI Taxonomy" id="1404"/>
    <lineage>
        <taxon>Bacteria</taxon>
        <taxon>Bacillati</taxon>
        <taxon>Bacillota</taxon>
        <taxon>Bacilli</taxon>
        <taxon>Bacillales</taxon>
        <taxon>Bacillaceae</taxon>
        <taxon>Priestia</taxon>
    </lineage>
</organism>
<feature type="domain" description="HTH marR-type" evidence="4">
    <location>
        <begin position="51"/>
        <end position="183"/>
    </location>
</feature>
<keyword evidence="1" id="KW-0805">Transcription regulation</keyword>
<dbReference type="PRINTS" id="PR00598">
    <property type="entry name" value="HTHMARR"/>
</dbReference>
<reference evidence="5 6" key="1">
    <citation type="submission" date="2019-10" db="EMBL/GenBank/DDBJ databases">
        <title>Complete genome sequences for adaption low water activity.</title>
        <authorList>
            <person name="Zhao L."/>
            <person name="Zhong J."/>
        </authorList>
    </citation>
    <scope>NUCLEOTIDE SEQUENCE [LARGE SCALE GENOMIC DNA]</scope>
    <source>
        <strain evidence="5 6">FDU301</strain>
        <plasmid evidence="6">pfdu301a</plasmid>
    </source>
</reference>
<dbReference type="InterPro" id="IPR036390">
    <property type="entry name" value="WH_DNA-bd_sf"/>
</dbReference>
<name>A0A6M6E1Z3_PRIMG</name>
<dbReference type="GO" id="GO:0006950">
    <property type="term" value="P:response to stress"/>
    <property type="evidence" value="ECO:0007669"/>
    <property type="project" value="TreeGrafter"/>
</dbReference>
<evidence type="ECO:0000256" key="2">
    <source>
        <dbReference type="ARBA" id="ARBA00023125"/>
    </source>
</evidence>
<dbReference type="Gene3D" id="1.10.10.10">
    <property type="entry name" value="Winged helix-like DNA-binding domain superfamily/Winged helix DNA-binding domain"/>
    <property type="match status" value="1"/>
</dbReference>
<dbReference type="GO" id="GO:0003677">
    <property type="term" value="F:DNA binding"/>
    <property type="evidence" value="ECO:0007669"/>
    <property type="project" value="UniProtKB-KW"/>
</dbReference>
<protein>
    <submittedName>
        <fullName evidence="5">MarR family transcriptional regulator</fullName>
    </submittedName>
</protein>
<evidence type="ECO:0000259" key="4">
    <source>
        <dbReference type="PROSITE" id="PS50995"/>
    </source>
</evidence>
<dbReference type="Pfam" id="PF01047">
    <property type="entry name" value="MarR"/>
    <property type="match status" value="1"/>
</dbReference>
<dbReference type="PROSITE" id="PS01117">
    <property type="entry name" value="HTH_MARR_1"/>
    <property type="match status" value="1"/>
</dbReference>
<dbReference type="Proteomes" id="UP000501076">
    <property type="component" value="Plasmid pFDU301A"/>
</dbReference>
<evidence type="ECO:0000256" key="3">
    <source>
        <dbReference type="ARBA" id="ARBA00023163"/>
    </source>
</evidence>
<evidence type="ECO:0000256" key="1">
    <source>
        <dbReference type="ARBA" id="ARBA00023015"/>
    </source>
</evidence>
<keyword evidence="3" id="KW-0804">Transcription</keyword>
<dbReference type="InterPro" id="IPR036388">
    <property type="entry name" value="WH-like_DNA-bd_sf"/>
</dbReference>
<dbReference type="PANTHER" id="PTHR33164:SF67">
    <property type="entry name" value="TRANSCRIPTIONAL REGULATOR, MARR FAMILY"/>
    <property type="match status" value="1"/>
</dbReference>
<keyword evidence="5" id="KW-0614">Plasmid</keyword>
<dbReference type="SMART" id="SM00347">
    <property type="entry name" value="HTH_MARR"/>
    <property type="match status" value="1"/>
</dbReference>
<evidence type="ECO:0000313" key="5">
    <source>
        <dbReference type="EMBL" id="QJX80972.1"/>
    </source>
</evidence>
<geneLocation type="plasmid" evidence="6">
    <name>pfdu301a</name>
</geneLocation>
<gene>
    <name evidence="5" type="ORF">FDZ14_33320</name>
</gene>
<dbReference type="SUPFAM" id="SSF46785">
    <property type="entry name" value="Winged helix' DNA-binding domain"/>
    <property type="match status" value="1"/>
</dbReference>
<keyword evidence="2" id="KW-0238">DNA-binding</keyword>
<dbReference type="AlphaFoldDB" id="A0A6M6E1Z3"/>
<sequence length="186" mass="21594">MFYKNNYNPFCTTPKLLKKSKEKLFLRLIFKGLNYLGCKLFQQEVLKIPKDNDLERSFERFLKNAHTNYQLIGKENNISISQCAILEILKNSGSKKVTELAEKMDITPSAITSLTEKLINSGFIVRERCDDDRRIVRLVITKPGRDFSTKIVSQRSEMIQNLHSVLSVEEVDFLIKIYQKLALNMI</sequence>
<dbReference type="InterPro" id="IPR039422">
    <property type="entry name" value="MarR/SlyA-like"/>
</dbReference>
<dbReference type="PANTHER" id="PTHR33164">
    <property type="entry name" value="TRANSCRIPTIONAL REGULATOR, MARR FAMILY"/>
    <property type="match status" value="1"/>
</dbReference>
<dbReference type="InterPro" id="IPR000835">
    <property type="entry name" value="HTH_MarR-typ"/>
</dbReference>